<evidence type="ECO:0000313" key="1">
    <source>
        <dbReference type="EMBL" id="KIJ29398.1"/>
    </source>
</evidence>
<dbReference type="AlphaFoldDB" id="A0A0C9TIN5"/>
<dbReference type="SUPFAM" id="SSF52047">
    <property type="entry name" value="RNI-like"/>
    <property type="match status" value="1"/>
</dbReference>
<evidence type="ECO:0000313" key="2">
    <source>
        <dbReference type="Proteomes" id="UP000054279"/>
    </source>
</evidence>
<dbReference type="HOGENOM" id="CLU_611348_0_0_1"/>
<accession>A0A0C9TIN5</accession>
<dbReference type="EMBL" id="KN837284">
    <property type="protein sequence ID" value="KIJ29398.1"/>
    <property type="molecule type" value="Genomic_DNA"/>
</dbReference>
<dbReference type="Proteomes" id="UP000054279">
    <property type="component" value="Unassembled WGS sequence"/>
</dbReference>
<protein>
    <recommendedName>
        <fullName evidence="3">F-box domain-containing protein</fullName>
    </recommendedName>
</protein>
<dbReference type="Gene3D" id="3.80.10.10">
    <property type="entry name" value="Ribonuclease Inhibitor"/>
    <property type="match status" value="1"/>
</dbReference>
<name>A0A0C9TIN5_SPHS4</name>
<dbReference type="InterPro" id="IPR032675">
    <property type="entry name" value="LRR_dom_sf"/>
</dbReference>
<proteinExistence type="predicted"/>
<organism evidence="1 2">
    <name type="scientific">Sphaerobolus stellatus (strain SS14)</name>
    <dbReference type="NCBI Taxonomy" id="990650"/>
    <lineage>
        <taxon>Eukaryota</taxon>
        <taxon>Fungi</taxon>
        <taxon>Dikarya</taxon>
        <taxon>Basidiomycota</taxon>
        <taxon>Agaricomycotina</taxon>
        <taxon>Agaricomycetes</taxon>
        <taxon>Phallomycetidae</taxon>
        <taxon>Geastrales</taxon>
        <taxon>Sphaerobolaceae</taxon>
        <taxon>Sphaerobolus</taxon>
    </lineage>
</organism>
<sequence>MLLTAGFFINTKTHPPDNLDFFEWTRYSSPENRSHKESRFGVSWEAHWQALYIERLEIIVALQQVSHSALAAMDPFFLKELWFTHPKQLITFLGAFPPFPRHRLLRTIRHLRVDFPLGQNIWTNRTNPFVAIGWPREGRHDIFWNLPPNSISDFASCERRPEFSSAPKKYLTRLLSGRHMDLTCLRISTPIYDAHFHSVIRSLACLQELAIDYCADIEWDLVLTTQKKVPVRFPCLKYFTVSRVVRIAPLVLVSQWLLPELKLFSCCSRLLDPNLPAALKSFGHNLRTLVIRGSWMDSNEYLALQDMCPQLLCLEFQFNWFTPRILGHRTIQTIVAHGCDVLASPSPELYGLRDWFDNLFQYHNSWLALMEVVDSAWPPRSFNYNTPEYFSWWEKARVEAFWECSFNLVDSEGGKMRGDIPRELKLLVRSDVYQLPSQDQDDPEDSVW</sequence>
<reference evidence="1 2" key="1">
    <citation type="submission" date="2014-06" db="EMBL/GenBank/DDBJ databases">
        <title>Evolutionary Origins and Diversification of the Mycorrhizal Mutualists.</title>
        <authorList>
            <consortium name="DOE Joint Genome Institute"/>
            <consortium name="Mycorrhizal Genomics Consortium"/>
            <person name="Kohler A."/>
            <person name="Kuo A."/>
            <person name="Nagy L.G."/>
            <person name="Floudas D."/>
            <person name="Copeland A."/>
            <person name="Barry K.W."/>
            <person name="Cichocki N."/>
            <person name="Veneault-Fourrey C."/>
            <person name="LaButti K."/>
            <person name="Lindquist E.A."/>
            <person name="Lipzen A."/>
            <person name="Lundell T."/>
            <person name="Morin E."/>
            <person name="Murat C."/>
            <person name="Riley R."/>
            <person name="Ohm R."/>
            <person name="Sun H."/>
            <person name="Tunlid A."/>
            <person name="Henrissat B."/>
            <person name="Grigoriev I.V."/>
            <person name="Hibbett D.S."/>
            <person name="Martin F."/>
        </authorList>
    </citation>
    <scope>NUCLEOTIDE SEQUENCE [LARGE SCALE GENOMIC DNA]</scope>
    <source>
        <strain evidence="1 2">SS14</strain>
    </source>
</reference>
<gene>
    <name evidence="1" type="ORF">M422DRAFT_54177</name>
</gene>
<keyword evidence="2" id="KW-1185">Reference proteome</keyword>
<evidence type="ECO:0008006" key="3">
    <source>
        <dbReference type="Google" id="ProtNLM"/>
    </source>
</evidence>